<evidence type="ECO:0000256" key="1">
    <source>
        <dbReference type="SAM" id="MobiDB-lite"/>
    </source>
</evidence>
<dbReference type="STRING" id="183.GCA_002009735_02462"/>
<feature type="chain" id="PRO_5003559745" description="DUF5683 domain-containing protein" evidence="2">
    <location>
        <begin position="34"/>
        <end position="232"/>
    </location>
</feature>
<keyword evidence="4" id="KW-1185">Reference proteome</keyword>
<evidence type="ECO:0000313" key="3">
    <source>
        <dbReference type="EMBL" id="EHQ06820.1"/>
    </source>
</evidence>
<evidence type="ECO:0000256" key="2">
    <source>
        <dbReference type="SAM" id="SignalP"/>
    </source>
</evidence>
<dbReference type="RefSeq" id="WP_002772510.1">
    <property type="nucleotide sequence ID" value="NZ_JH597773.1"/>
</dbReference>
<accession>H2CFX1</accession>
<reference evidence="3 4" key="1">
    <citation type="submission" date="2011-10" db="EMBL/GenBank/DDBJ databases">
        <title>The Improved High-Quality Draft genome of Leptonema illini DSM 21528.</title>
        <authorList>
            <consortium name="US DOE Joint Genome Institute (JGI-PGF)"/>
            <person name="Lucas S."/>
            <person name="Copeland A."/>
            <person name="Lapidus A."/>
            <person name="Glavina del Rio T."/>
            <person name="Dalin E."/>
            <person name="Tice H."/>
            <person name="Bruce D."/>
            <person name="Goodwin L."/>
            <person name="Pitluck S."/>
            <person name="Peters L."/>
            <person name="Mikhailova N."/>
            <person name="Held B."/>
            <person name="Kyrpides N."/>
            <person name="Mavromatis K."/>
            <person name="Ivanova N."/>
            <person name="Markowitz V."/>
            <person name="Cheng J.-F."/>
            <person name="Hugenholtz P."/>
            <person name="Woyke T."/>
            <person name="Wu D."/>
            <person name="Gronow S."/>
            <person name="Wellnitz S."/>
            <person name="Brambilla E.-M."/>
            <person name="Klenk H.-P."/>
            <person name="Eisen J.A."/>
        </authorList>
    </citation>
    <scope>NUCLEOTIDE SEQUENCE [LARGE SCALE GENOMIC DNA]</scope>
    <source>
        <strain evidence="3 4">DSM 21528</strain>
    </source>
</reference>
<feature type="compositionally biased region" description="Basic and acidic residues" evidence="1">
    <location>
        <begin position="40"/>
        <end position="51"/>
    </location>
</feature>
<feature type="region of interest" description="Disordered" evidence="1">
    <location>
        <begin position="75"/>
        <end position="96"/>
    </location>
</feature>
<evidence type="ECO:0000313" key="4">
    <source>
        <dbReference type="Proteomes" id="UP000005737"/>
    </source>
</evidence>
<name>H2CFX1_9LEPT</name>
<feature type="region of interest" description="Disordered" evidence="1">
    <location>
        <begin position="34"/>
        <end position="55"/>
    </location>
</feature>
<dbReference type="EMBL" id="JH597773">
    <property type="protein sequence ID" value="EHQ06820.1"/>
    <property type="molecule type" value="Genomic_DNA"/>
</dbReference>
<gene>
    <name evidence="3" type="ORF">Lepil_2142</name>
</gene>
<protein>
    <recommendedName>
        <fullName evidence="5">DUF5683 domain-containing protein</fullName>
    </recommendedName>
</protein>
<feature type="signal peptide" evidence="2">
    <location>
        <begin position="1"/>
        <end position="33"/>
    </location>
</feature>
<dbReference type="AlphaFoldDB" id="H2CFX1"/>
<dbReference type="Proteomes" id="UP000005737">
    <property type="component" value="Unassembled WGS sequence"/>
</dbReference>
<feature type="compositionally biased region" description="Basic and acidic residues" evidence="1">
    <location>
        <begin position="76"/>
        <end position="96"/>
    </location>
</feature>
<sequence>MIRKLICKRTIKNRIGSLVSVLILATLSVPVQAQSVPSSTEEKRATPRDPAYRPAMIPPYLRNRVQQESPAQRFFRNPEGRPADDPARAVDVERPKSRHALEEARLEAEFQRQQDRIYLERTYLPQFGWRIDPDSHNPFYGEPEFTETRFERGRNIFLLSSPFTFGLSYALMAGYRQSQGLPTALDGPQTAAVIGLGTLLSGLIVWHDYRRVWKSDTANIDRFARQLQAGRH</sequence>
<proteinExistence type="predicted"/>
<keyword evidence="2" id="KW-0732">Signal</keyword>
<organism evidence="3 4">
    <name type="scientific">Leptonema illini DSM 21528</name>
    <dbReference type="NCBI Taxonomy" id="929563"/>
    <lineage>
        <taxon>Bacteria</taxon>
        <taxon>Pseudomonadati</taxon>
        <taxon>Spirochaetota</taxon>
        <taxon>Spirochaetia</taxon>
        <taxon>Leptospirales</taxon>
        <taxon>Leptospiraceae</taxon>
        <taxon>Leptonema</taxon>
    </lineage>
</organism>
<dbReference type="HOGENOM" id="CLU_1193664_0_0_12"/>
<evidence type="ECO:0008006" key="5">
    <source>
        <dbReference type="Google" id="ProtNLM"/>
    </source>
</evidence>